<keyword evidence="6" id="KW-0969">Cilium</keyword>
<dbReference type="InParanoid" id="A0A5C7EXN4"/>
<evidence type="ECO:0000256" key="2">
    <source>
        <dbReference type="ARBA" id="ARBA00022729"/>
    </source>
</evidence>
<feature type="chain" id="PRO_5023104629" description="Flagella basal body P-ring formation protein FlgA" evidence="4">
    <location>
        <begin position="33"/>
        <end position="242"/>
    </location>
</feature>
<dbReference type="AlphaFoldDB" id="A0A5C7EXN4"/>
<keyword evidence="6" id="KW-0966">Cell projection</keyword>
<keyword evidence="7" id="KW-1185">Reference proteome</keyword>
<dbReference type="Gene3D" id="2.30.30.760">
    <property type="match status" value="1"/>
</dbReference>
<keyword evidence="6" id="KW-0282">Flagellum</keyword>
<dbReference type="Gene3D" id="3.90.1210.10">
    <property type="entry name" value="Antifreeze-like/N-acetylneuraminic acid synthase C-terminal domain"/>
    <property type="match status" value="1"/>
</dbReference>
<dbReference type="InterPro" id="IPR013974">
    <property type="entry name" value="SAF"/>
</dbReference>
<name>A0A5C7EXN4_9PROT</name>
<proteinExistence type="inferred from homology"/>
<dbReference type="PANTHER" id="PTHR36307:SF1">
    <property type="entry name" value="FLAGELLA BASAL BODY P-RING FORMATION PROTEIN FLGA"/>
    <property type="match status" value="1"/>
</dbReference>
<comment type="caution">
    <text evidence="6">The sequence shown here is derived from an EMBL/GenBank/DDBJ whole genome shotgun (WGS) entry which is preliminary data.</text>
</comment>
<dbReference type="InterPro" id="IPR017585">
    <property type="entry name" value="SAF_FlgA"/>
</dbReference>
<dbReference type="Pfam" id="PF17656">
    <property type="entry name" value="ChapFlgA_N"/>
    <property type="match status" value="1"/>
</dbReference>
<dbReference type="Proteomes" id="UP000321201">
    <property type="component" value="Unassembled WGS sequence"/>
</dbReference>
<evidence type="ECO:0000313" key="7">
    <source>
        <dbReference type="Proteomes" id="UP000321201"/>
    </source>
</evidence>
<dbReference type="InterPro" id="IPR041231">
    <property type="entry name" value="FlgA_N"/>
</dbReference>
<comment type="similarity">
    <text evidence="4">Belongs to the FlgA family.</text>
</comment>
<reference evidence="6 7" key="1">
    <citation type="submission" date="2019-08" db="EMBL/GenBank/DDBJ databases">
        <title>Pelomicrobium methylotrophicum gen. nov., sp. nov. a moderately thermophilic, facultatively anaerobic, lithoautotrophic and methylotrophic bacterium isolated from a terrestrial mud volcano.</title>
        <authorList>
            <person name="Slobodkina G.B."/>
            <person name="Merkel A.Y."/>
            <person name="Slobodkin A.I."/>
        </authorList>
    </citation>
    <scope>NUCLEOTIDE SEQUENCE [LARGE SCALE GENOMIC DNA]</scope>
    <source>
        <strain evidence="6 7">SM250</strain>
    </source>
</reference>
<comment type="function">
    <text evidence="4">Involved in the assembly process of the P-ring formation. It may associate with FlgF on the rod constituting a structure essential for the P-ring assembly or may act as a modulator protein for the P-ring assembly.</text>
</comment>
<feature type="signal peptide" evidence="4">
    <location>
        <begin position="1"/>
        <end position="32"/>
    </location>
</feature>
<dbReference type="OrthoDB" id="8561436at2"/>
<dbReference type="EMBL" id="VPFL01000010">
    <property type="protein sequence ID" value="TXF11829.1"/>
    <property type="molecule type" value="Genomic_DNA"/>
</dbReference>
<evidence type="ECO:0000256" key="3">
    <source>
        <dbReference type="ARBA" id="ARBA00022764"/>
    </source>
</evidence>
<sequence length="242" mass="25108">MRETGNRAVNALHRRRIAGVCFLLAVAGPAAAERLRQDPAAIVDAVHQFATRETRLLPGRVSVQVGGVDERLALPACAALDPFLPPGNRLWGTATVGVRCLDPTPWSIYVPVTVRVEGTVLVAARPLAAGTRLEAADLAPLAADLTQLPAGVITDLRDAVGKTVATGIAAGQPLRVEQLKLPPVVMQGQTVKVVAKGRGFVVSAEGRSLSTAGEGQLAQVRMANGQVVSGIARAGAVVEVAY</sequence>
<dbReference type="PANTHER" id="PTHR36307">
    <property type="entry name" value="FLAGELLA BASAL BODY P-RING FORMATION PROTEIN FLGA"/>
    <property type="match status" value="1"/>
</dbReference>
<dbReference type="GO" id="GO:0042597">
    <property type="term" value="C:periplasmic space"/>
    <property type="evidence" value="ECO:0007669"/>
    <property type="project" value="UniProtKB-SubCell"/>
</dbReference>
<protein>
    <recommendedName>
        <fullName evidence="4">Flagella basal body P-ring formation protein FlgA</fullName>
    </recommendedName>
</protein>
<keyword evidence="3 4" id="KW-0574">Periplasm</keyword>
<dbReference type="SMART" id="SM00858">
    <property type="entry name" value="SAF"/>
    <property type="match status" value="1"/>
</dbReference>
<dbReference type="Pfam" id="PF13144">
    <property type="entry name" value="ChapFlgA"/>
    <property type="match status" value="1"/>
</dbReference>
<dbReference type="InterPro" id="IPR039246">
    <property type="entry name" value="Flagellar_FlgA"/>
</dbReference>
<evidence type="ECO:0000256" key="4">
    <source>
        <dbReference type="RuleBase" id="RU362063"/>
    </source>
</evidence>
<dbReference type="FunCoup" id="A0A5C7EXN4">
    <property type="interactions" value="35"/>
</dbReference>
<keyword evidence="2 4" id="KW-0732">Signal</keyword>
<evidence type="ECO:0000259" key="5">
    <source>
        <dbReference type="SMART" id="SM00858"/>
    </source>
</evidence>
<comment type="subcellular location">
    <subcellularLocation>
        <location evidence="1 4">Periplasm</location>
    </subcellularLocation>
</comment>
<accession>A0A5C7EXN4</accession>
<organism evidence="6 7">
    <name type="scientific">Pelomicrobium methylotrophicum</name>
    <dbReference type="NCBI Taxonomy" id="2602750"/>
    <lineage>
        <taxon>Bacteria</taxon>
        <taxon>Pseudomonadati</taxon>
        <taxon>Pseudomonadota</taxon>
        <taxon>Hydrogenophilia</taxon>
        <taxon>Hydrogenophilia incertae sedis</taxon>
        <taxon>Pelomicrobium</taxon>
    </lineage>
</organism>
<gene>
    <name evidence="6" type="primary">flgA</name>
    <name evidence="6" type="ORF">FR698_08595</name>
</gene>
<dbReference type="NCBIfam" id="TIGR03170">
    <property type="entry name" value="flgA_cterm"/>
    <property type="match status" value="1"/>
</dbReference>
<feature type="domain" description="SAF" evidence="5">
    <location>
        <begin position="118"/>
        <end position="180"/>
    </location>
</feature>
<evidence type="ECO:0000313" key="6">
    <source>
        <dbReference type="EMBL" id="TXF11829.1"/>
    </source>
</evidence>
<evidence type="ECO:0000256" key="1">
    <source>
        <dbReference type="ARBA" id="ARBA00004418"/>
    </source>
</evidence>
<dbReference type="CDD" id="cd11614">
    <property type="entry name" value="SAF_CpaB_FlgA_like"/>
    <property type="match status" value="1"/>
</dbReference>
<keyword evidence="4" id="KW-1005">Bacterial flagellum biogenesis</keyword>
<dbReference type="GO" id="GO:0044780">
    <property type="term" value="P:bacterial-type flagellum assembly"/>
    <property type="evidence" value="ECO:0007669"/>
    <property type="project" value="InterPro"/>
</dbReference>